<evidence type="ECO:0000313" key="2">
    <source>
        <dbReference type="EMBL" id="NML42800.1"/>
    </source>
</evidence>
<dbReference type="Proteomes" id="UP000541185">
    <property type="component" value="Unassembled WGS sequence"/>
</dbReference>
<name>A0A848H108_9BURK</name>
<accession>A0A848H108</accession>
<dbReference type="InterPro" id="IPR058248">
    <property type="entry name" value="Lxx211020-like"/>
</dbReference>
<dbReference type="Gene3D" id="2.60.40.1890">
    <property type="entry name" value="PCu(A)C copper chaperone"/>
    <property type="match status" value="1"/>
</dbReference>
<proteinExistence type="predicted"/>
<protein>
    <submittedName>
        <fullName evidence="2">Copper chaperone PCu(A)C</fullName>
    </submittedName>
</protein>
<evidence type="ECO:0000256" key="1">
    <source>
        <dbReference type="SAM" id="SignalP"/>
    </source>
</evidence>
<dbReference type="Pfam" id="PF04314">
    <property type="entry name" value="PCuAC"/>
    <property type="match status" value="1"/>
</dbReference>
<comment type="caution">
    <text evidence="2">The sequence shown here is derived from an EMBL/GenBank/DDBJ whole genome shotgun (WGS) entry which is preliminary data.</text>
</comment>
<feature type="signal peptide" evidence="1">
    <location>
        <begin position="1"/>
        <end position="19"/>
    </location>
</feature>
<evidence type="ECO:0000313" key="3">
    <source>
        <dbReference type="Proteomes" id="UP000541185"/>
    </source>
</evidence>
<feature type="chain" id="PRO_5032771589" evidence="1">
    <location>
        <begin position="20"/>
        <end position="151"/>
    </location>
</feature>
<dbReference type="SUPFAM" id="SSF110087">
    <property type="entry name" value="DR1885-like metal-binding protein"/>
    <property type="match status" value="1"/>
</dbReference>
<keyword evidence="1" id="KW-0732">Signal</keyword>
<organism evidence="2 3">
    <name type="scientific">Ramlibacter agri</name>
    <dbReference type="NCBI Taxonomy" id="2728837"/>
    <lineage>
        <taxon>Bacteria</taxon>
        <taxon>Pseudomonadati</taxon>
        <taxon>Pseudomonadota</taxon>
        <taxon>Betaproteobacteria</taxon>
        <taxon>Burkholderiales</taxon>
        <taxon>Comamonadaceae</taxon>
        <taxon>Ramlibacter</taxon>
    </lineage>
</organism>
<dbReference type="InterPro" id="IPR007410">
    <property type="entry name" value="LpqE-like"/>
</dbReference>
<dbReference type="AlphaFoldDB" id="A0A848H108"/>
<reference evidence="2 3" key="1">
    <citation type="submission" date="2020-04" db="EMBL/GenBank/DDBJ databases">
        <title>Ramlibacter sp. G-1-2-2 isolated from soil.</title>
        <authorList>
            <person name="Dahal R.H."/>
        </authorList>
    </citation>
    <scope>NUCLEOTIDE SEQUENCE [LARGE SCALE GENOMIC DNA]</scope>
    <source>
        <strain evidence="2 3">G-1-2-2</strain>
    </source>
</reference>
<keyword evidence="3" id="KW-1185">Reference proteome</keyword>
<dbReference type="PANTHER" id="PTHR36302:SF1">
    <property type="entry name" value="COPPER CHAPERONE PCU(A)C"/>
    <property type="match status" value="1"/>
</dbReference>
<dbReference type="InterPro" id="IPR036182">
    <property type="entry name" value="PCuAC_sf"/>
</dbReference>
<dbReference type="EMBL" id="JABBFX010000001">
    <property type="protein sequence ID" value="NML42800.1"/>
    <property type="molecule type" value="Genomic_DNA"/>
</dbReference>
<dbReference type="PANTHER" id="PTHR36302">
    <property type="entry name" value="BLR7088 PROTEIN"/>
    <property type="match status" value="1"/>
</dbReference>
<gene>
    <name evidence="2" type="ORF">HHL11_03485</name>
</gene>
<dbReference type="RefSeq" id="WP_169417052.1">
    <property type="nucleotide sequence ID" value="NZ_JABBFX010000001.1"/>
</dbReference>
<sequence>MNRLLASFAFAAVAITAQAQAPAPVAIDDGWARAVMQGQSSSAAYMRLTAREPLTLVGASSPAAGIVELHEMKLEGDVMRMHPVNGLPLAPGQAVELKPGGYHFMLMDLKAQFKPDLRVPLTLRFRDAKGAERTTTVSLPVAMAAPMMHKH</sequence>